<evidence type="ECO:0000256" key="2">
    <source>
        <dbReference type="ARBA" id="ARBA00023125"/>
    </source>
</evidence>
<dbReference type="Proteomes" id="UP000269669">
    <property type="component" value="Unassembled WGS sequence"/>
</dbReference>
<evidence type="ECO:0000313" key="5">
    <source>
        <dbReference type="EMBL" id="RSL14656.1"/>
    </source>
</evidence>
<protein>
    <submittedName>
        <fullName evidence="5">AraC-like DNA-binding protein</fullName>
    </submittedName>
</protein>
<accession>A0A428MCR3</accession>
<keyword evidence="3" id="KW-0804">Transcription</keyword>
<organism evidence="5 6">
    <name type="scientific">Edaphobacter aggregans</name>
    <dbReference type="NCBI Taxonomy" id="570835"/>
    <lineage>
        <taxon>Bacteria</taxon>
        <taxon>Pseudomonadati</taxon>
        <taxon>Acidobacteriota</taxon>
        <taxon>Terriglobia</taxon>
        <taxon>Terriglobales</taxon>
        <taxon>Acidobacteriaceae</taxon>
        <taxon>Edaphobacter</taxon>
    </lineage>
</organism>
<evidence type="ECO:0000256" key="1">
    <source>
        <dbReference type="ARBA" id="ARBA00023015"/>
    </source>
</evidence>
<sequence>MHETYSASPRLELKNYVCAFAQRRLEQDSAALVEPVPACLEQIFNFEFGIHPIGELGDARRFTLNRLSIVGASAYRPFNMHLYGGVESFAIFFQPLAFWQLFGLPMDSFVNQHYEGYAVLGREADQLWNRLAEAVTFAERVKFAEAYLLPKALNAGRKSSIMNAALYISRAKGTLRLDHVANQLSLGLRQFERNFLSEIGLSPKLYSRVARFQAALDMRIHRQDTGWANLANEFGYYDQTHMIKDFQKLSGFSPKDLLLRIGDMRPPALMGAVGESQILTTSVSDHRLIPR</sequence>
<dbReference type="InterPro" id="IPR050204">
    <property type="entry name" value="AraC_XylS_family_regulators"/>
</dbReference>
<dbReference type="PANTHER" id="PTHR46796:SF13">
    <property type="entry name" value="HTH-TYPE TRANSCRIPTIONAL ACTIVATOR RHAS"/>
    <property type="match status" value="1"/>
</dbReference>
<dbReference type="Gene3D" id="1.10.10.60">
    <property type="entry name" value="Homeodomain-like"/>
    <property type="match status" value="1"/>
</dbReference>
<feature type="domain" description="HTH araC/xylS-type" evidence="4">
    <location>
        <begin position="168"/>
        <end position="260"/>
    </location>
</feature>
<dbReference type="GO" id="GO:0003700">
    <property type="term" value="F:DNA-binding transcription factor activity"/>
    <property type="evidence" value="ECO:0007669"/>
    <property type="project" value="InterPro"/>
</dbReference>
<dbReference type="InterPro" id="IPR046532">
    <property type="entry name" value="DUF6597"/>
</dbReference>
<evidence type="ECO:0000259" key="4">
    <source>
        <dbReference type="PROSITE" id="PS01124"/>
    </source>
</evidence>
<dbReference type="OrthoDB" id="323290at2"/>
<proteinExistence type="predicted"/>
<dbReference type="EMBL" id="RSDW01000001">
    <property type="protein sequence ID" value="RSL14656.1"/>
    <property type="molecule type" value="Genomic_DNA"/>
</dbReference>
<evidence type="ECO:0000313" key="6">
    <source>
        <dbReference type="Proteomes" id="UP000269669"/>
    </source>
</evidence>
<keyword evidence="1" id="KW-0805">Transcription regulation</keyword>
<dbReference type="Pfam" id="PF20240">
    <property type="entry name" value="DUF6597"/>
    <property type="match status" value="1"/>
</dbReference>
<name>A0A428MCR3_9BACT</name>
<dbReference type="InterPro" id="IPR018060">
    <property type="entry name" value="HTH_AraC"/>
</dbReference>
<dbReference type="AlphaFoldDB" id="A0A428MCR3"/>
<evidence type="ECO:0000256" key="3">
    <source>
        <dbReference type="ARBA" id="ARBA00023163"/>
    </source>
</evidence>
<dbReference type="PROSITE" id="PS01124">
    <property type="entry name" value="HTH_ARAC_FAMILY_2"/>
    <property type="match status" value="1"/>
</dbReference>
<dbReference type="Pfam" id="PF12833">
    <property type="entry name" value="HTH_18"/>
    <property type="match status" value="1"/>
</dbReference>
<dbReference type="GO" id="GO:0043565">
    <property type="term" value="F:sequence-specific DNA binding"/>
    <property type="evidence" value="ECO:0007669"/>
    <property type="project" value="InterPro"/>
</dbReference>
<keyword evidence="6" id="KW-1185">Reference proteome</keyword>
<dbReference type="PANTHER" id="PTHR46796">
    <property type="entry name" value="HTH-TYPE TRANSCRIPTIONAL ACTIVATOR RHAS-RELATED"/>
    <property type="match status" value="1"/>
</dbReference>
<keyword evidence="2 5" id="KW-0238">DNA-binding</keyword>
<dbReference type="SMART" id="SM00342">
    <property type="entry name" value="HTH_ARAC"/>
    <property type="match status" value="1"/>
</dbReference>
<comment type="caution">
    <text evidence="5">The sequence shown here is derived from an EMBL/GenBank/DDBJ whole genome shotgun (WGS) entry which is preliminary data.</text>
</comment>
<dbReference type="RefSeq" id="WP_125483491.1">
    <property type="nucleotide sequence ID" value="NZ_RSDW01000001.1"/>
</dbReference>
<reference evidence="5 6" key="1">
    <citation type="submission" date="2018-12" db="EMBL/GenBank/DDBJ databases">
        <title>Sequencing of bacterial isolates from soil warming experiment in Harvard Forest, Massachusetts, USA.</title>
        <authorList>
            <person name="Deangelis K."/>
        </authorList>
    </citation>
    <scope>NUCLEOTIDE SEQUENCE [LARGE SCALE GENOMIC DNA]</scope>
    <source>
        <strain evidence="5 6">EB153</strain>
    </source>
</reference>
<gene>
    <name evidence="5" type="ORF">EDE15_0112</name>
</gene>